<keyword evidence="3" id="KW-1185">Reference proteome</keyword>
<dbReference type="Proteomes" id="UP000218231">
    <property type="component" value="Unassembled WGS sequence"/>
</dbReference>
<evidence type="ECO:0000313" key="3">
    <source>
        <dbReference type="Proteomes" id="UP000218231"/>
    </source>
</evidence>
<dbReference type="AlphaFoldDB" id="A0A2A2LGW2"/>
<protein>
    <submittedName>
        <fullName evidence="2">Uncharacterized protein</fullName>
    </submittedName>
</protein>
<proteinExistence type="predicted"/>
<evidence type="ECO:0000256" key="1">
    <source>
        <dbReference type="SAM" id="MobiDB-lite"/>
    </source>
</evidence>
<feature type="region of interest" description="Disordered" evidence="1">
    <location>
        <begin position="40"/>
        <end position="100"/>
    </location>
</feature>
<feature type="compositionally biased region" description="Basic and acidic residues" evidence="1">
    <location>
        <begin position="41"/>
        <end position="52"/>
    </location>
</feature>
<reference evidence="2 3" key="1">
    <citation type="journal article" date="2017" name="Curr. Biol.">
        <title>Genome architecture and evolution of a unichromosomal asexual nematode.</title>
        <authorList>
            <person name="Fradin H."/>
            <person name="Zegar C."/>
            <person name="Gutwein M."/>
            <person name="Lucas J."/>
            <person name="Kovtun M."/>
            <person name="Corcoran D."/>
            <person name="Baugh L.R."/>
            <person name="Kiontke K."/>
            <person name="Gunsalus K."/>
            <person name="Fitch D.H."/>
            <person name="Piano F."/>
        </authorList>
    </citation>
    <scope>NUCLEOTIDE SEQUENCE [LARGE SCALE GENOMIC DNA]</scope>
    <source>
        <strain evidence="2">PF1309</strain>
    </source>
</reference>
<organism evidence="2 3">
    <name type="scientific">Diploscapter pachys</name>
    <dbReference type="NCBI Taxonomy" id="2018661"/>
    <lineage>
        <taxon>Eukaryota</taxon>
        <taxon>Metazoa</taxon>
        <taxon>Ecdysozoa</taxon>
        <taxon>Nematoda</taxon>
        <taxon>Chromadorea</taxon>
        <taxon>Rhabditida</taxon>
        <taxon>Rhabditina</taxon>
        <taxon>Rhabditomorpha</taxon>
        <taxon>Rhabditoidea</taxon>
        <taxon>Rhabditidae</taxon>
        <taxon>Diploscapter</taxon>
    </lineage>
</organism>
<accession>A0A2A2LGW2</accession>
<evidence type="ECO:0000313" key="2">
    <source>
        <dbReference type="EMBL" id="PAV85453.1"/>
    </source>
</evidence>
<name>A0A2A2LGW2_9BILA</name>
<feature type="compositionally biased region" description="Basic residues" evidence="1">
    <location>
        <begin position="60"/>
        <end position="75"/>
    </location>
</feature>
<comment type="caution">
    <text evidence="2">The sequence shown here is derived from an EMBL/GenBank/DDBJ whole genome shotgun (WGS) entry which is preliminary data.</text>
</comment>
<gene>
    <name evidence="2" type="ORF">WR25_04789</name>
</gene>
<dbReference type="EMBL" id="LIAE01006770">
    <property type="protein sequence ID" value="PAV85453.1"/>
    <property type="molecule type" value="Genomic_DNA"/>
</dbReference>
<sequence>MRKKQQHFSQQHQFWTANSKTHQLIDLFVIFFVRSPPLDPRTFEHQSERTAVDRVASALQRHHQPKPTHRHRQKGGKAAATDTAVGGKRGDRHSARAATLQYERDSQIECSGLGELALNRQRSPPNVAHLLPSQTIR</sequence>